<reference evidence="1" key="1">
    <citation type="submission" date="2016-10" db="EMBL/GenBank/DDBJ databases">
        <title>CRISPR-Cas defence system in Roseofilum reptotaenium: evidence of a bacteriophage-cyanobacterium arms race in the coral black band disease.</title>
        <authorList>
            <person name="Buerger P."/>
            <person name="Wood-Charlson E.M."/>
            <person name="Weynberg K.D."/>
            <person name="Willis B."/>
            <person name="Van Oppen M.J."/>
        </authorList>
    </citation>
    <scope>NUCLEOTIDE SEQUENCE [LARGE SCALE GENOMIC DNA]</scope>
    <source>
        <strain evidence="1">AO1-A</strain>
    </source>
</reference>
<dbReference type="AlphaFoldDB" id="A0A1L9QY09"/>
<comment type="caution">
    <text evidence="1">The sequence shown here is derived from an EMBL/GenBank/DDBJ whole genome shotgun (WGS) entry which is preliminary data.</text>
</comment>
<accession>A0A1L9QY09</accession>
<gene>
    <name evidence="1" type="ORF">BI308_00920</name>
</gene>
<evidence type="ECO:0000313" key="1">
    <source>
        <dbReference type="EMBL" id="OJJ27560.1"/>
    </source>
</evidence>
<protein>
    <submittedName>
        <fullName evidence="1">Uncharacterized protein</fullName>
    </submittedName>
</protein>
<evidence type="ECO:0000313" key="2">
    <source>
        <dbReference type="Proteomes" id="UP000183940"/>
    </source>
</evidence>
<dbReference type="Proteomes" id="UP000183940">
    <property type="component" value="Unassembled WGS sequence"/>
</dbReference>
<organism evidence="1 2">
    <name type="scientific">Roseofilum reptotaenium AO1-A</name>
    <dbReference type="NCBI Taxonomy" id="1925591"/>
    <lineage>
        <taxon>Bacteria</taxon>
        <taxon>Bacillati</taxon>
        <taxon>Cyanobacteriota</taxon>
        <taxon>Cyanophyceae</taxon>
        <taxon>Desertifilales</taxon>
        <taxon>Desertifilaceae</taxon>
        <taxon>Roseofilum</taxon>
    </lineage>
</organism>
<dbReference type="EMBL" id="MLAW01000001">
    <property type="protein sequence ID" value="OJJ27560.1"/>
    <property type="molecule type" value="Genomic_DNA"/>
</dbReference>
<sequence length="203" mass="23715">MPFSQYKSIADVAQKFQIKHRIANFVQEVPFTVKESFRKDLDFILTHGAIYHSEYAICENLIYPILKEVWKAYYDKLVLWSHPTLTYDEALYGQPDYVVARLNPLGHLIFDKPYFLVIEAKQDKFEEGWGQCLAELVAIQKINEDWEQKIIGIVSNGRVWEFGQLKGDEFTRNSVPYITSDLDRLFAVINALFHQCLLESEDI</sequence>
<keyword evidence="2" id="KW-1185">Reference proteome</keyword>
<name>A0A1L9QY09_9CYAN</name>
<proteinExistence type="predicted"/>
<dbReference type="STRING" id="1925591.BI308_00920"/>